<dbReference type="AlphaFoldDB" id="A0A1H2Z3V0"/>
<gene>
    <name evidence="6" type="ORF">SAMN04488001_2428</name>
</gene>
<keyword evidence="7" id="KW-1185">Reference proteome</keyword>
<evidence type="ECO:0000256" key="2">
    <source>
        <dbReference type="ARBA" id="ARBA00023015"/>
    </source>
</evidence>
<dbReference type="EMBL" id="FNOI01000004">
    <property type="protein sequence ID" value="SDX12090.1"/>
    <property type="molecule type" value="Genomic_DNA"/>
</dbReference>
<proteinExistence type="predicted"/>
<evidence type="ECO:0000259" key="5">
    <source>
        <dbReference type="PROSITE" id="PS50932"/>
    </source>
</evidence>
<dbReference type="PANTHER" id="PTHR30146:SF95">
    <property type="entry name" value="RIBOSE OPERON REPRESSOR"/>
    <property type="match status" value="1"/>
</dbReference>
<evidence type="ECO:0000256" key="1">
    <source>
        <dbReference type="ARBA" id="ARBA00022491"/>
    </source>
</evidence>
<dbReference type="OrthoDB" id="8433438at2"/>
<accession>A0A1H2Z3V0</accession>
<dbReference type="Pfam" id="PF00356">
    <property type="entry name" value="LacI"/>
    <property type="match status" value="1"/>
</dbReference>
<dbReference type="Gene3D" id="1.10.260.40">
    <property type="entry name" value="lambda repressor-like DNA-binding domains"/>
    <property type="match status" value="1"/>
</dbReference>
<protein>
    <submittedName>
        <fullName evidence="6">Transcriptional regulator, LacI family</fullName>
    </submittedName>
</protein>
<dbReference type="InterPro" id="IPR000843">
    <property type="entry name" value="HTH_LacI"/>
</dbReference>
<reference evidence="7" key="1">
    <citation type="submission" date="2016-10" db="EMBL/GenBank/DDBJ databases">
        <authorList>
            <person name="Varghese N."/>
            <person name="Submissions S."/>
        </authorList>
    </citation>
    <scope>NUCLEOTIDE SEQUENCE [LARGE SCALE GENOMIC DNA]</scope>
    <source>
        <strain evidence="7">DSM 26922</strain>
    </source>
</reference>
<dbReference type="SMART" id="SM00354">
    <property type="entry name" value="HTH_LACI"/>
    <property type="match status" value="1"/>
</dbReference>
<dbReference type="SUPFAM" id="SSF53822">
    <property type="entry name" value="Periplasmic binding protein-like I"/>
    <property type="match status" value="1"/>
</dbReference>
<dbReference type="CDD" id="cd06278">
    <property type="entry name" value="PBP1_LacI-like"/>
    <property type="match status" value="1"/>
</dbReference>
<evidence type="ECO:0000256" key="3">
    <source>
        <dbReference type="ARBA" id="ARBA00023125"/>
    </source>
</evidence>
<dbReference type="GO" id="GO:0000976">
    <property type="term" value="F:transcription cis-regulatory region binding"/>
    <property type="evidence" value="ECO:0007669"/>
    <property type="project" value="TreeGrafter"/>
</dbReference>
<keyword evidence="3" id="KW-0238">DNA-binding</keyword>
<dbReference type="STRING" id="670155.SAMN04488001_2428"/>
<dbReference type="RefSeq" id="WP_089947201.1">
    <property type="nucleotide sequence ID" value="NZ_FNOI01000004.1"/>
</dbReference>
<dbReference type="CDD" id="cd01392">
    <property type="entry name" value="HTH_LacI"/>
    <property type="match status" value="1"/>
</dbReference>
<organism evidence="6 7">
    <name type="scientific">Litoreibacter albidus</name>
    <dbReference type="NCBI Taxonomy" id="670155"/>
    <lineage>
        <taxon>Bacteria</taxon>
        <taxon>Pseudomonadati</taxon>
        <taxon>Pseudomonadota</taxon>
        <taxon>Alphaproteobacteria</taxon>
        <taxon>Rhodobacterales</taxon>
        <taxon>Roseobacteraceae</taxon>
        <taxon>Litoreibacter</taxon>
    </lineage>
</organism>
<evidence type="ECO:0000256" key="4">
    <source>
        <dbReference type="ARBA" id="ARBA00023163"/>
    </source>
</evidence>
<dbReference type="PANTHER" id="PTHR30146">
    <property type="entry name" value="LACI-RELATED TRANSCRIPTIONAL REPRESSOR"/>
    <property type="match status" value="1"/>
</dbReference>
<dbReference type="Gene3D" id="3.40.50.2300">
    <property type="match status" value="2"/>
</dbReference>
<dbReference type="Proteomes" id="UP000199441">
    <property type="component" value="Unassembled WGS sequence"/>
</dbReference>
<dbReference type="InterPro" id="IPR028082">
    <property type="entry name" value="Peripla_BP_I"/>
</dbReference>
<dbReference type="GO" id="GO:0003700">
    <property type="term" value="F:DNA-binding transcription factor activity"/>
    <property type="evidence" value="ECO:0007669"/>
    <property type="project" value="TreeGrafter"/>
</dbReference>
<dbReference type="SUPFAM" id="SSF47413">
    <property type="entry name" value="lambda repressor-like DNA-binding domains"/>
    <property type="match status" value="1"/>
</dbReference>
<dbReference type="InterPro" id="IPR010982">
    <property type="entry name" value="Lambda_DNA-bd_dom_sf"/>
</dbReference>
<dbReference type="PROSITE" id="PS50932">
    <property type="entry name" value="HTH_LACI_2"/>
    <property type="match status" value="1"/>
</dbReference>
<keyword evidence="1" id="KW-0678">Repressor</keyword>
<name>A0A1H2Z3V0_9RHOB</name>
<keyword evidence="2" id="KW-0805">Transcription regulation</keyword>
<dbReference type="Pfam" id="PF13377">
    <property type="entry name" value="Peripla_BP_3"/>
    <property type="match status" value="1"/>
</dbReference>
<evidence type="ECO:0000313" key="6">
    <source>
        <dbReference type="EMBL" id="SDX12090.1"/>
    </source>
</evidence>
<sequence length="332" mass="35775">MSDVRVTADDVALRAGVSRSTVSRAFSPDRPVQKETRQRILKAAEELGYQPNALAQALTSRRSQIVGILMGELSNPIHAVLHQSLSHALQMCGLIPISVQMGPEDDIKQMIATFKQYQVGVVILTSMNIPTDLVRTFQDAGLQVLLVNRVDEDGVTASVCADVTQGGALAARLLVERGCKRIWVAKGATGSWTSEARLAGHLAGLQRLDSVPAKVVAGGYTYADGAEMADDILASKEPRPDGLLCPNDLFAIGFMDRLRKASGASFPDDIKVVGFDDIPMANWEGNQLTTIRLPVSAMASRAADLITRISTNAEVVEEKIWIPCRLVQRASA</sequence>
<dbReference type="InterPro" id="IPR046335">
    <property type="entry name" value="LacI/GalR-like_sensor"/>
</dbReference>
<evidence type="ECO:0000313" key="7">
    <source>
        <dbReference type="Proteomes" id="UP000199441"/>
    </source>
</evidence>
<keyword evidence="4" id="KW-0804">Transcription</keyword>
<feature type="domain" description="HTH lacI-type" evidence="5">
    <location>
        <begin position="6"/>
        <end position="60"/>
    </location>
</feature>